<comment type="caution">
    <text evidence="1">The sequence shown here is derived from an EMBL/GenBank/DDBJ whole genome shotgun (WGS) entry which is preliminary data.</text>
</comment>
<proteinExistence type="predicted"/>
<name>A0A226DLR5_FOLCA</name>
<accession>A0A226DLR5</accession>
<dbReference type="Proteomes" id="UP000198287">
    <property type="component" value="Unassembled WGS sequence"/>
</dbReference>
<keyword evidence="2" id="KW-1185">Reference proteome</keyword>
<dbReference type="AlphaFoldDB" id="A0A226DLR5"/>
<evidence type="ECO:0000313" key="2">
    <source>
        <dbReference type="Proteomes" id="UP000198287"/>
    </source>
</evidence>
<sequence length="146" mass="16086">MKLSEVLVDVGKCSVKRQLIAKKGQLIAKKRHLIESSVICSVVFLVLASLISSCDGVPLFGSQKPHGNNISDNGKLMYLKFSTRLDLSSDLIRRDFHIVQLRLDEELVDIHLHRDTDLVHPTVVGYVHSVAAEAGGQTPPLPPEIL</sequence>
<organism evidence="1 2">
    <name type="scientific">Folsomia candida</name>
    <name type="common">Springtail</name>
    <dbReference type="NCBI Taxonomy" id="158441"/>
    <lineage>
        <taxon>Eukaryota</taxon>
        <taxon>Metazoa</taxon>
        <taxon>Ecdysozoa</taxon>
        <taxon>Arthropoda</taxon>
        <taxon>Hexapoda</taxon>
        <taxon>Collembola</taxon>
        <taxon>Entomobryomorpha</taxon>
        <taxon>Isotomoidea</taxon>
        <taxon>Isotomidae</taxon>
        <taxon>Proisotominae</taxon>
        <taxon>Folsomia</taxon>
    </lineage>
</organism>
<dbReference type="OrthoDB" id="10035764at2759"/>
<dbReference type="EMBL" id="LNIX01000017">
    <property type="protein sequence ID" value="OXA45541.1"/>
    <property type="molecule type" value="Genomic_DNA"/>
</dbReference>
<protein>
    <submittedName>
        <fullName evidence="1">Uncharacterized protein</fullName>
    </submittedName>
</protein>
<gene>
    <name evidence="1" type="ORF">Fcan01_19424</name>
</gene>
<reference evidence="1 2" key="1">
    <citation type="submission" date="2015-12" db="EMBL/GenBank/DDBJ databases">
        <title>The genome of Folsomia candida.</title>
        <authorList>
            <person name="Faddeeva A."/>
            <person name="Derks M.F."/>
            <person name="Anvar Y."/>
            <person name="Smit S."/>
            <person name="Van Straalen N."/>
            <person name="Roelofs D."/>
        </authorList>
    </citation>
    <scope>NUCLEOTIDE SEQUENCE [LARGE SCALE GENOMIC DNA]</scope>
    <source>
        <strain evidence="1 2">VU population</strain>
        <tissue evidence="1">Whole body</tissue>
    </source>
</reference>
<evidence type="ECO:0000313" key="1">
    <source>
        <dbReference type="EMBL" id="OXA45541.1"/>
    </source>
</evidence>